<dbReference type="PANTHER" id="PTHR31308:SF5">
    <property type="entry name" value="ERGOSTERYL-BETA-GLUCOSIDASE"/>
    <property type="match status" value="1"/>
</dbReference>
<dbReference type="RefSeq" id="WP_101894218.1">
    <property type="nucleotide sequence ID" value="NZ_CP022684.1"/>
</dbReference>
<name>A0A2K9LKF1_9GAMM</name>
<dbReference type="GO" id="GO:0008422">
    <property type="term" value="F:beta-glucosidase activity"/>
    <property type="evidence" value="ECO:0007669"/>
    <property type="project" value="TreeGrafter"/>
</dbReference>
<dbReference type="SUPFAM" id="SSF51445">
    <property type="entry name" value="(Trans)glycosidases"/>
    <property type="match status" value="1"/>
</dbReference>
<evidence type="ECO:0000256" key="4">
    <source>
        <dbReference type="RuleBase" id="RU361153"/>
    </source>
</evidence>
<dbReference type="EMBL" id="CP022684">
    <property type="protein sequence ID" value="AUM12836.1"/>
    <property type="molecule type" value="Genomic_DNA"/>
</dbReference>
<evidence type="ECO:0000313" key="9">
    <source>
        <dbReference type="Proteomes" id="UP000235116"/>
    </source>
</evidence>
<dbReference type="Gene3D" id="3.20.20.80">
    <property type="entry name" value="Glycosidases"/>
    <property type="match status" value="1"/>
</dbReference>
<evidence type="ECO:0000256" key="3">
    <source>
        <dbReference type="ARBA" id="ARBA00023295"/>
    </source>
</evidence>
<evidence type="ECO:0008006" key="10">
    <source>
        <dbReference type="Google" id="ProtNLM"/>
    </source>
</evidence>
<comment type="similarity">
    <text evidence="1 4">Belongs to the glycosyl hydrolase 5 (cellulase A) family.</text>
</comment>
<dbReference type="GO" id="GO:0000272">
    <property type="term" value="P:polysaccharide catabolic process"/>
    <property type="evidence" value="ECO:0007669"/>
    <property type="project" value="InterPro"/>
</dbReference>
<feature type="domain" description="Glycoside hydrolase family 5 C-terminal" evidence="7">
    <location>
        <begin position="400"/>
        <end position="451"/>
    </location>
</feature>
<evidence type="ECO:0000259" key="6">
    <source>
        <dbReference type="Pfam" id="PF00150"/>
    </source>
</evidence>
<organism evidence="8 9">
    <name type="scientific">Ketobacter alkanivorans</name>
    <dbReference type="NCBI Taxonomy" id="1917421"/>
    <lineage>
        <taxon>Bacteria</taxon>
        <taxon>Pseudomonadati</taxon>
        <taxon>Pseudomonadota</taxon>
        <taxon>Gammaproteobacteria</taxon>
        <taxon>Pseudomonadales</taxon>
        <taxon>Ketobacteraceae</taxon>
        <taxon>Ketobacter</taxon>
    </lineage>
</organism>
<keyword evidence="5" id="KW-0732">Signal</keyword>
<dbReference type="GO" id="GO:0016042">
    <property type="term" value="P:lipid catabolic process"/>
    <property type="evidence" value="ECO:0007669"/>
    <property type="project" value="UniProtKB-ARBA"/>
</dbReference>
<evidence type="ECO:0000256" key="2">
    <source>
        <dbReference type="ARBA" id="ARBA00022801"/>
    </source>
</evidence>
<dbReference type="Pfam" id="PF18564">
    <property type="entry name" value="Glyco_hydro_5_C"/>
    <property type="match status" value="1"/>
</dbReference>
<reference evidence="9" key="1">
    <citation type="submission" date="2017-08" db="EMBL/GenBank/DDBJ databases">
        <title>Direct submision.</title>
        <authorList>
            <person name="Kim S.-J."/>
            <person name="Rhee S.-K."/>
        </authorList>
    </citation>
    <scope>NUCLEOTIDE SEQUENCE [LARGE SCALE GENOMIC DNA]</scope>
    <source>
        <strain evidence="9">GI5</strain>
    </source>
</reference>
<proteinExistence type="inferred from homology"/>
<dbReference type="OrthoDB" id="9775889at2"/>
<dbReference type="Proteomes" id="UP000235116">
    <property type="component" value="Chromosome"/>
</dbReference>
<gene>
    <name evidence="8" type="ORF">Kalk_10570</name>
</gene>
<dbReference type="InterPro" id="IPR041036">
    <property type="entry name" value="GH5_C"/>
</dbReference>
<keyword evidence="2 4" id="KW-0378">Hydrolase</keyword>
<feature type="domain" description="Glycoside hydrolase family 5" evidence="6">
    <location>
        <begin position="53"/>
        <end position="364"/>
    </location>
</feature>
<sequence>MSRWYRSASVFSALFGFVALVGSGSVWAAQCEPPQPAASTRLSEVQVQGQTFVDSQGRVVILRGINVSGDSKVPPFIGVTDASQLDPLPQWGLNTLRLLFTWEAFEPLPCEYEEAYLQYYEQVTAWAAERGLYVIVDFHQDAFSRFSTGGCGEGFPAWAVHSSIRLREPRNDQSCESWGTRMLFDWGHHRAWHHFHRDSEGARSRFLAMVERVANRMAQHSNVIGYDVINEPWGTYSELLSLYEDAGRVIRKQDPSAMLFVPPHAFLSSGLIPNRIPRPGLDNFAYAPHYYDPIMITLKWWLGNSSVGPLNVMWRQAEAWDVPMMLGEFGAPAGTRGGSAYIDQIYDWLDDRLASSAHWNYTPNWHPDTKDGWNHEDLSITGYQAAGADNLTLRDNFAVRPYPAATSGVPVSFRLSAEGLYYHWQHQPERGATELFIPPQWWEQGFQIELLPVDASGADAVWVAPQCRRRGLHLSCDGGQPGGIELFIAPPLDSPLL</sequence>
<dbReference type="InterPro" id="IPR017853">
    <property type="entry name" value="GH"/>
</dbReference>
<evidence type="ECO:0000313" key="8">
    <source>
        <dbReference type="EMBL" id="AUM12836.1"/>
    </source>
</evidence>
<dbReference type="InterPro" id="IPR001547">
    <property type="entry name" value="Glyco_hydro_5"/>
</dbReference>
<evidence type="ECO:0000256" key="5">
    <source>
        <dbReference type="SAM" id="SignalP"/>
    </source>
</evidence>
<dbReference type="Pfam" id="PF00150">
    <property type="entry name" value="Cellulase"/>
    <property type="match status" value="1"/>
</dbReference>
<feature type="chain" id="PRO_5014856209" description="Glycoside hydrolase family 5 domain-containing protein" evidence="5">
    <location>
        <begin position="29"/>
        <end position="497"/>
    </location>
</feature>
<dbReference type="Gene3D" id="2.60.40.1180">
    <property type="entry name" value="Golgi alpha-mannosidase II"/>
    <property type="match status" value="1"/>
</dbReference>
<evidence type="ECO:0000256" key="1">
    <source>
        <dbReference type="ARBA" id="ARBA00005641"/>
    </source>
</evidence>
<keyword evidence="3 4" id="KW-0326">Glycosidase</keyword>
<dbReference type="InterPro" id="IPR052066">
    <property type="entry name" value="Glycosphingolipid_Hydrolases"/>
</dbReference>
<protein>
    <recommendedName>
        <fullName evidence="10">Glycoside hydrolase family 5 domain-containing protein</fullName>
    </recommendedName>
</protein>
<dbReference type="KEGG" id="kak:Kalk_10570"/>
<accession>A0A2K9LKF1</accession>
<evidence type="ECO:0000259" key="7">
    <source>
        <dbReference type="Pfam" id="PF18564"/>
    </source>
</evidence>
<dbReference type="GO" id="GO:1901136">
    <property type="term" value="P:carbohydrate derivative catabolic process"/>
    <property type="evidence" value="ECO:0007669"/>
    <property type="project" value="UniProtKB-ARBA"/>
</dbReference>
<feature type="signal peptide" evidence="5">
    <location>
        <begin position="1"/>
        <end position="28"/>
    </location>
</feature>
<keyword evidence="9" id="KW-1185">Reference proteome</keyword>
<dbReference type="InterPro" id="IPR013780">
    <property type="entry name" value="Glyco_hydro_b"/>
</dbReference>
<dbReference type="AlphaFoldDB" id="A0A2K9LKF1"/>
<dbReference type="PANTHER" id="PTHR31308">
    <property type="match status" value="1"/>
</dbReference>